<organism evidence="3 4">
    <name type="scientific">Corallococcus macrosporus DSM 14697</name>
    <dbReference type="NCBI Taxonomy" id="1189310"/>
    <lineage>
        <taxon>Bacteria</taxon>
        <taxon>Pseudomonadati</taxon>
        <taxon>Myxococcota</taxon>
        <taxon>Myxococcia</taxon>
        <taxon>Myxococcales</taxon>
        <taxon>Cystobacterineae</taxon>
        <taxon>Myxococcaceae</taxon>
        <taxon>Corallococcus</taxon>
    </lineage>
</organism>
<dbReference type="Gene3D" id="1.10.260.40">
    <property type="entry name" value="lambda repressor-like DNA-binding domains"/>
    <property type="match status" value="1"/>
</dbReference>
<reference evidence="3 4" key="1">
    <citation type="submission" date="2017-06" db="EMBL/GenBank/DDBJ databases">
        <title>Sequencing and comparative analysis of myxobacterial genomes.</title>
        <authorList>
            <person name="Rupp O."/>
            <person name="Goesmann A."/>
            <person name="Sogaard-Andersen L."/>
        </authorList>
    </citation>
    <scope>NUCLEOTIDE SEQUENCE [LARGE SCALE GENOMIC DNA]</scope>
    <source>
        <strain evidence="3 4">DSM 14697</strain>
    </source>
</reference>
<sequence length="100" mass="10082">MEPAQFASLLGVDLRTAHRWETGEAKPTGAAEAVMTGLRESLDKRPDAGPALAKFVLGAAAVGGLAYLIVKLFDVAAEKEKGGGSEGESTPSGPNASGAS</sequence>
<keyword evidence="2" id="KW-0812">Transmembrane</keyword>
<dbReference type="InterPro" id="IPR010982">
    <property type="entry name" value="Lambda_DNA-bd_dom_sf"/>
</dbReference>
<evidence type="ECO:0000256" key="2">
    <source>
        <dbReference type="SAM" id="Phobius"/>
    </source>
</evidence>
<dbReference type="GO" id="GO:0003677">
    <property type="term" value="F:DNA binding"/>
    <property type="evidence" value="ECO:0007669"/>
    <property type="project" value="InterPro"/>
</dbReference>
<keyword evidence="2" id="KW-0472">Membrane</keyword>
<dbReference type="OrthoDB" id="9813719at2"/>
<dbReference type="KEGG" id="mmas:MYMAC_001502"/>
<dbReference type="RefSeq" id="WP_095957570.1">
    <property type="nucleotide sequence ID" value="NZ_CP022203.1"/>
</dbReference>
<dbReference type="Proteomes" id="UP000217343">
    <property type="component" value="Chromosome"/>
</dbReference>
<name>A0A250JPW0_9BACT</name>
<evidence type="ECO:0000256" key="1">
    <source>
        <dbReference type="SAM" id="MobiDB-lite"/>
    </source>
</evidence>
<keyword evidence="4" id="KW-1185">Reference proteome</keyword>
<keyword evidence="2" id="KW-1133">Transmembrane helix</keyword>
<evidence type="ECO:0000313" key="4">
    <source>
        <dbReference type="Proteomes" id="UP000217343"/>
    </source>
</evidence>
<feature type="compositionally biased region" description="Polar residues" evidence="1">
    <location>
        <begin position="90"/>
        <end position="100"/>
    </location>
</feature>
<dbReference type="AlphaFoldDB" id="A0A250JPW0"/>
<accession>A0A250JPW0</accession>
<feature type="transmembrane region" description="Helical" evidence="2">
    <location>
        <begin position="51"/>
        <end position="70"/>
    </location>
</feature>
<feature type="region of interest" description="Disordered" evidence="1">
    <location>
        <begin position="80"/>
        <end position="100"/>
    </location>
</feature>
<dbReference type="EMBL" id="CP022203">
    <property type="protein sequence ID" value="ATB45914.1"/>
    <property type="molecule type" value="Genomic_DNA"/>
</dbReference>
<gene>
    <name evidence="3" type="ORF">MYMAC_001502</name>
</gene>
<protein>
    <submittedName>
        <fullName evidence="3">Transcriptional regulator</fullName>
    </submittedName>
</protein>
<proteinExistence type="predicted"/>
<evidence type="ECO:0000313" key="3">
    <source>
        <dbReference type="EMBL" id="ATB45914.1"/>
    </source>
</evidence>